<dbReference type="Gene3D" id="6.10.250.690">
    <property type="match status" value="1"/>
</dbReference>
<feature type="domain" description="Response regulatory" evidence="8">
    <location>
        <begin position="3"/>
        <end position="115"/>
    </location>
</feature>
<dbReference type="EMBL" id="LHCI01000106">
    <property type="protein sequence ID" value="KOX91152.1"/>
    <property type="molecule type" value="Genomic_DNA"/>
</dbReference>
<dbReference type="InterPro" id="IPR039420">
    <property type="entry name" value="WalR-like"/>
</dbReference>
<feature type="domain" description="OmpR/PhoB-type" evidence="9">
    <location>
        <begin position="121"/>
        <end position="220"/>
    </location>
</feature>
<comment type="caution">
    <text evidence="10">The sequence shown here is derived from an EMBL/GenBank/DDBJ whole genome shotgun (WGS) entry which is preliminary data.</text>
</comment>
<dbReference type="InterPro" id="IPR036388">
    <property type="entry name" value="WH-like_DNA-bd_sf"/>
</dbReference>
<dbReference type="Pfam" id="PF00486">
    <property type="entry name" value="Trans_reg_C"/>
    <property type="match status" value="1"/>
</dbReference>
<evidence type="ECO:0000256" key="1">
    <source>
        <dbReference type="ARBA" id="ARBA00022553"/>
    </source>
</evidence>
<dbReference type="GO" id="GO:0000976">
    <property type="term" value="F:transcription cis-regulatory region binding"/>
    <property type="evidence" value="ECO:0007669"/>
    <property type="project" value="TreeGrafter"/>
</dbReference>
<dbReference type="FunFam" id="1.10.10.10:FF:000018">
    <property type="entry name" value="DNA-binding response regulator ResD"/>
    <property type="match status" value="1"/>
</dbReference>
<evidence type="ECO:0000256" key="2">
    <source>
        <dbReference type="ARBA" id="ARBA00023012"/>
    </source>
</evidence>
<keyword evidence="4 7" id="KW-0238">DNA-binding</keyword>
<dbReference type="Gene3D" id="3.40.50.2300">
    <property type="match status" value="1"/>
</dbReference>
<dbReference type="Proteomes" id="UP000037685">
    <property type="component" value="Unassembled WGS sequence"/>
</dbReference>
<organism evidence="10 11">
    <name type="scientific">Thermus aquaticus</name>
    <dbReference type="NCBI Taxonomy" id="271"/>
    <lineage>
        <taxon>Bacteria</taxon>
        <taxon>Thermotogati</taxon>
        <taxon>Deinococcota</taxon>
        <taxon>Deinococci</taxon>
        <taxon>Thermales</taxon>
        <taxon>Thermaceae</taxon>
        <taxon>Thermus</taxon>
    </lineage>
</organism>
<dbReference type="CDD" id="cd00383">
    <property type="entry name" value="trans_reg_C"/>
    <property type="match status" value="1"/>
</dbReference>
<evidence type="ECO:0000256" key="4">
    <source>
        <dbReference type="ARBA" id="ARBA00023125"/>
    </source>
</evidence>
<feature type="modified residue" description="4-aspartylphosphate" evidence="6">
    <location>
        <position position="50"/>
    </location>
</feature>
<dbReference type="RefSeq" id="WP_053768538.1">
    <property type="nucleotide sequence ID" value="NZ_LHCI01000106.1"/>
</dbReference>
<dbReference type="AlphaFoldDB" id="A0A0M9AFZ2"/>
<evidence type="ECO:0000256" key="3">
    <source>
        <dbReference type="ARBA" id="ARBA00023015"/>
    </source>
</evidence>
<dbReference type="GO" id="GO:0006355">
    <property type="term" value="P:regulation of DNA-templated transcription"/>
    <property type="evidence" value="ECO:0007669"/>
    <property type="project" value="InterPro"/>
</dbReference>
<dbReference type="Gene3D" id="1.10.10.10">
    <property type="entry name" value="Winged helix-like DNA-binding domain superfamily/Winged helix DNA-binding domain"/>
    <property type="match status" value="1"/>
</dbReference>
<evidence type="ECO:0000259" key="9">
    <source>
        <dbReference type="PROSITE" id="PS51755"/>
    </source>
</evidence>
<dbReference type="PROSITE" id="PS50110">
    <property type="entry name" value="RESPONSE_REGULATORY"/>
    <property type="match status" value="1"/>
</dbReference>
<dbReference type="PANTHER" id="PTHR48111">
    <property type="entry name" value="REGULATOR OF RPOS"/>
    <property type="match status" value="1"/>
</dbReference>
<evidence type="ECO:0000313" key="10">
    <source>
        <dbReference type="EMBL" id="KOX91152.1"/>
    </source>
</evidence>
<evidence type="ECO:0000313" key="11">
    <source>
        <dbReference type="Proteomes" id="UP000037685"/>
    </source>
</evidence>
<sequence length="226" mass="25577">MPAILVVDDEPVFREMVTRLLQQEGYQVFQAENGEEAMAYLGRADLVVLDINMPRLGGLELLEIIREYDRDLPVLMLTAYDREEDRVKGLSLGADDYMGKPLRAREFLARVRALLRRSKRLESIKVGPLEIDPLSEEVRLNGQLLDLTPTEFRLLLALARHPGEAVSRQALFAQVWGLEEGVDERVVDTTVARLRKKLGDDARSPRFIATVFGRGYRLAVEDKASS</sequence>
<dbReference type="InterPro" id="IPR011006">
    <property type="entry name" value="CheY-like_superfamily"/>
</dbReference>
<dbReference type="PROSITE" id="PS51755">
    <property type="entry name" value="OMPR_PHOB"/>
    <property type="match status" value="1"/>
</dbReference>
<dbReference type="SMART" id="SM00862">
    <property type="entry name" value="Trans_reg_C"/>
    <property type="match status" value="1"/>
</dbReference>
<dbReference type="GO" id="GO:0000156">
    <property type="term" value="F:phosphorelay response regulator activity"/>
    <property type="evidence" value="ECO:0007669"/>
    <property type="project" value="TreeGrafter"/>
</dbReference>
<evidence type="ECO:0000256" key="7">
    <source>
        <dbReference type="PROSITE-ProRule" id="PRU01091"/>
    </source>
</evidence>
<keyword evidence="2" id="KW-0902">Two-component regulatory system</keyword>
<dbReference type="GO" id="GO:0005829">
    <property type="term" value="C:cytosol"/>
    <property type="evidence" value="ECO:0007669"/>
    <property type="project" value="TreeGrafter"/>
</dbReference>
<dbReference type="SMART" id="SM00448">
    <property type="entry name" value="REC"/>
    <property type="match status" value="1"/>
</dbReference>
<dbReference type="PATRIC" id="fig|271.14.peg.2433"/>
<evidence type="ECO:0000259" key="8">
    <source>
        <dbReference type="PROSITE" id="PS50110"/>
    </source>
</evidence>
<evidence type="ECO:0000256" key="6">
    <source>
        <dbReference type="PROSITE-ProRule" id="PRU00169"/>
    </source>
</evidence>
<accession>A0A0M9AFZ2</accession>
<dbReference type="InterPro" id="IPR001789">
    <property type="entry name" value="Sig_transdc_resp-reg_receiver"/>
</dbReference>
<keyword evidence="1 6" id="KW-0597">Phosphoprotein</keyword>
<gene>
    <name evidence="10" type="primary">phoP_3</name>
    <name evidence="10" type="ORF">BVI061214_02356</name>
</gene>
<keyword evidence="5" id="KW-0804">Transcription</keyword>
<dbReference type="PANTHER" id="PTHR48111:SF1">
    <property type="entry name" value="TWO-COMPONENT RESPONSE REGULATOR ORR33"/>
    <property type="match status" value="1"/>
</dbReference>
<dbReference type="GO" id="GO:0032993">
    <property type="term" value="C:protein-DNA complex"/>
    <property type="evidence" value="ECO:0007669"/>
    <property type="project" value="TreeGrafter"/>
</dbReference>
<proteinExistence type="predicted"/>
<keyword evidence="3" id="KW-0805">Transcription regulation</keyword>
<name>A0A0M9AFZ2_THEAQ</name>
<protein>
    <submittedName>
        <fullName evidence="10">Alkaline phosphatase synthesis transcriptional regulatory protein PhoP</fullName>
    </submittedName>
</protein>
<evidence type="ECO:0000256" key="5">
    <source>
        <dbReference type="ARBA" id="ARBA00023163"/>
    </source>
</evidence>
<dbReference type="InterPro" id="IPR001867">
    <property type="entry name" value="OmpR/PhoB-type_DNA-bd"/>
</dbReference>
<dbReference type="Pfam" id="PF00072">
    <property type="entry name" value="Response_reg"/>
    <property type="match status" value="1"/>
</dbReference>
<feature type="DNA-binding region" description="OmpR/PhoB-type" evidence="7">
    <location>
        <begin position="121"/>
        <end position="220"/>
    </location>
</feature>
<dbReference type="SUPFAM" id="SSF52172">
    <property type="entry name" value="CheY-like"/>
    <property type="match status" value="1"/>
</dbReference>
<reference evidence="10 11" key="1">
    <citation type="submission" date="2015-07" db="EMBL/GenBank/DDBJ databases">
        <authorList>
            <person name="Noorani M."/>
        </authorList>
    </citation>
    <scope>NUCLEOTIDE SEQUENCE [LARGE SCALE GENOMIC DNA]</scope>
    <source>
        <strain evidence="11">ATCC 25104 / DSM 625 / JCM 10724 / NBRC 103206 / NCIMB 11243 / YT-1</strain>
    </source>
</reference>